<name>S9UXF6_9TRYP</name>
<comment type="caution">
    <text evidence="1">The sequence shown here is derived from an EMBL/GenBank/DDBJ whole genome shotgun (WGS) entry which is preliminary data.</text>
</comment>
<reference evidence="1 2" key="1">
    <citation type="journal article" date="2013" name="PLoS ONE">
        <title>Predicting the Proteins of Angomonas deanei, Strigomonas culicis and Their Respective Endosymbionts Reveals New Aspects of the Trypanosomatidae Family.</title>
        <authorList>
            <person name="Motta M.C."/>
            <person name="Martins A.C."/>
            <person name="de Souza S.S."/>
            <person name="Catta-Preta C.M."/>
            <person name="Silva R."/>
            <person name="Klein C.C."/>
            <person name="de Almeida L.G."/>
            <person name="de Lima Cunha O."/>
            <person name="Ciapina L.P."/>
            <person name="Brocchi M."/>
            <person name="Colabardini A.C."/>
            <person name="de Araujo Lima B."/>
            <person name="Machado C.R."/>
            <person name="de Almeida Soares C.M."/>
            <person name="Probst C.M."/>
            <person name="de Menezes C.B."/>
            <person name="Thompson C.E."/>
            <person name="Bartholomeu D.C."/>
            <person name="Gradia D.F."/>
            <person name="Pavoni D.P."/>
            <person name="Grisard E.C."/>
            <person name="Fantinatti-Garboggini F."/>
            <person name="Marchini F.K."/>
            <person name="Rodrigues-Luiz G.F."/>
            <person name="Wagner G."/>
            <person name="Goldman G.H."/>
            <person name="Fietto J.L."/>
            <person name="Elias M.C."/>
            <person name="Goldman M.H."/>
            <person name="Sagot M.F."/>
            <person name="Pereira M."/>
            <person name="Stoco P.H."/>
            <person name="de Mendonca-Neto R.P."/>
            <person name="Teixeira S.M."/>
            <person name="Maciel T.E."/>
            <person name="de Oliveira Mendes T.A."/>
            <person name="Urmenyi T.P."/>
            <person name="de Souza W."/>
            <person name="Schenkman S."/>
            <person name="de Vasconcelos A.T."/>
        </authorList>
    </citation>
    <scope>NUCLEOTIDE SEQUENCE [LARGE SCALE GENOMIC DNA]</scope>
</reference>
<evidence type="ECO:0000313" key="1">
    <source>
        <dbReference type="EMBL" id="EPY15215.1"/>
    </source>
</evidence>
<protein>
    <submittedName>
        <fullName evidence="1">Uncharacterized protein</fullName>
    </submittedName>
</protein>
<gene>
    <name evidence="1" type="ORF">STCU_12239</name>
</gene>
<organism evidence="1 2">
    <name type="scientific">Strigomonas culicis</name>
    <dbReference type="NCBI Taxonomy" id="28005"/>
    <lineage>
        <taxon>Eukaryota</taxon>
        <taxon>Discoba</taxon>
        <taxon>Euglenozoa</taxon>
        <taxon>Kinetoplastea</taxon>
        <taxon>Metakinetoplastina</taxon>
        <taxon>Trypanosomatida</taxon>
        <taxon>Trypanosomatidae</taxon>
        <taxon>Strigomonadinae</taxon>
        <taxon>Strigomonas</taxon>
    </lineage>
</organism>
<dbReference type="Proteomes" id="UP000015354">
    <property type="component" value="Unassembled WGS sequence"/>
</dbReference>
<dbReference type="EMBL" id="ATMH01012398">
    <property type="protein sequence ID" value="EPY15215.1"/>
    <property type="molecule type" value="Genomic_DNA"/>
</dbReference>
<sequence length="485" mass="54524">MKEFFGEIYIICCSTGSKDTILHAGSYPGGVKIIQMGPSKELFIKMAGEKYRFLLDNLFFHIVYNRRCAVYAADAIKSLQLTDAYLSVEQTSEDFLNKTQPVSFANYLAGYAAMYAARKYREANGLNKMVSSAAVAMLRRCVCLLLKGVAPDGAVGTPLKNRPMINDPVARGILHMTDIEDETAKTRTRTYELSSAQILMAVSSYGHNVLTLHTPDTYEYFCGSMFSFFLNAFTKYGVKLSAFVRMLDPEWGGLTVLTENKETDVTLNFSKAGDVFFVSKTHKMPYKANQNVLTDNKGTEDLRVQLVNSLLKEMKNSHVCVISPPQSSFADCFIVVGQCLFLLQCKRHKEPWNCNEKHMRDELHKMGFSTESKPLPATTQKGTEAENTALSNDFVSYLLNKLNLIRVIPVFCSSNGFVGEKRPKVTAYGYGLEVEPMFFSPNITLRLTFEMKNYHKKNSEWESNVTHSIPFPMEPKNQTSAGESH</sequence>
<dbReference type="AlphaFoldDB" id="S9UXF6"/>
<keyword evidence="2" id="KW-1185">Reference proteome</keyword>
<evidence type="ECO:0000313" key="2">
    <source>
        <dbReference type="Proteomes" id="UP000015354"/>
    </source>
</evidence>
<dbReference type="OrthoDB" id="10687890at2759"/>
<accession>S9UXF6</accession>
<proteinExistence type="predicted"/>